<dbReference type="InterPro" id="IPR005576">
    <property type="entry name" value="Rpb7-like_N"/>
</dbReference>
<dbReference type="SUPFAM" id="SSF88798">
    <property type="entry name" value="N-terminal, heterodimerisation domain of RBP7 (RpoE)"/>
    <property type="match status" value="1"/>
</dbReference>
<evidence type="ECO:0000259" key="8">
    <source>
        <dbReference type="Pfam" id="PF03876"/>
    </source>
</evidence>
<dbReference type="AlphaFoldDB" id="A0A2K1QU21"/>
<dbReference type="GO" id="GO:0055029">
    <property type="term" value="C:nuclear DNA-directed RNA polymerase complex"/>
    <property type="evidence" value="ECO:0007669"/>
    <property type="project" value="UniProtKB-ARBA"/>
</dbReference>
<evidence type="ECO:0000256" key="3">
    <source>
        <dbReference type="ARBA" id="ARBA00022478"/>
    </source>
</evidence>
<dbReference type="Pfam" id="PF08292">
    <property type="entry name" value="RNA_pol_Rbc25"/>
    <property type="match status" value="1"/>
</dbReference>
<evidence type="ECO:0000256" key="4">
    <source>
        <dbReference type="ARBA" id="ARBA00023163"/>
    </source>
</evidence>
<organism evidence="10 11">
    <name type="scientific">Sphaceloma murrayae</name>
    <dbReference type="NCBI Taxonomy" id="2082308"/>
    <lineage>
        <taxon>Eukaryota</taxon>
        <taxon>Fungi</taxon>
        <taxon>Dikarya</taxon>
        <taxon>Ascomycota</taxon>
        <taxon>Pezizomycotina</taxon>
        <taxon>Dothideomycetes</taxon>
        <taxon>Dothideomycetidae</taxon>
        <taxon>Myriangiales</taxon>
        <taxon>Elsinoaceae</taxon>
        <taxon>Sphaceloma</taxon>
    </lineage>
</organism>
<sequence>MYNIVGLSIGNFDHVIDRDKVAISDLIQILPHDYEKRSARALEDNINAKYANKVIHKVGLAVGLFDILKFSEGLIGHGTGIVNVHVDFRLVVFRPFKGEILQGRIIENTFRGLRISMDFFDDIWVNAPNMTFENTQYDKIEEEGQPTEWVWVWHAEGTEGLYFDNNETVRFRVEAEQWTDLEPKRAPTQLQPGQTEVKEEDVPDPSPYTIIASMQQSGLGPILWWSN</sequence>
<dbReference type="Gene3D" id="3.30.1490.120">
    <property type="entry name" value="RNA polymerase Rpb7-like, N-terminal domain"/>
    <property type="match status" value="1"/>
</dbReference>
<dbReference type="InterPro" id="IPR045113">
    <property type="entry name" value="Rpb7-like"/>
</dbReference>
<evidence type="ECO:0000256" key="6">
    <source>
        <dbReference type="RuleBase" id="RU369086"/>
    </source>
</evidence>
<comment type="caution">
    <text evidence="10">The sequence shown here is derived from an EMBL/GenBank/DDBJ whole genome shotgun (WGS) entry which is preliminary data.</text>
</comment>
<proteinExistence type="inferred from homology"/>
<keyword evidence="5 6" id="KW-0539">Nucleus</keyword>
<dbReference type="GO" id="GO:0005666">
    <property type="term" value="C:RNA polymerase III complex"/>
    <property type="evidence" value="ECO:0007669"/>
    <property type="project" value="TreeGrafter"/>
</dbReference>
<dbReference type="FunCoup" id="A0A2K1QU21">
    <property type="interactions" value="702"/>
</dbReference>
<dbReference type="GO" id="GO:0006384">
    <property type="term" value="P:transcription initiation at RNA polymerase III promoter"/>
    <property type="evidence" value="ECO:0007669"/>
    <property type="project" value="TreeGrafter"/>
</dbReference>
<dbReference type="InParanoid" id="A0A2K1QU21"/>
<comment type="subcellular location">
    <subcellularLocation>
        <location evidence="1 6">Nucleus</location>
    </subcellularLocation>
</comment>
<protein>
    <recommendedName>
        <fullName evidence="6">DNA-directed RNA polymerase subunit</fullName>
    </recommendedName>
</protein>
<accession>A0A2K1QU21</accession>
<dbReference type="SUPFAM" id="SSF50249">
    <property type="entry name" value="Nucleic acid-binding proteins"/>
    <property type="match status" value="1"/>
</dbReference>
<keyword evidence="4 6" id="KW-0804">Transcription</keyword>
<dbReference type="EMBL" id="NKHZ01000039">
    <property type="protein sequence ID" value="PNS18556.1"/>
    <property type="molecule type" value="Genomic_DNA"/>
</dbReference>
<dbReference type="Pfam" id="PF03876">
    <property type="entry name" value="SHS2_Rpb7-N"/>
    <property type="match status" value="1"/>
</dbReference>
<evidence type="ECO:0000256" key="1">
    <source>
        <dbReference type="ARBA" id="ARBA00004123"/>
    </source>
</evidence>
<dbReference type="Proteomes" id="UP000243797">
    <property type="component" value="Unassembled WGS sequence"/>
</dbReference>
<evidence type="ECO:0000259" key="9">
    <source>
        <dbReference type="Pfam" id="PF08292"/>
    </source>
</evidence>
<evidence type="ECO:0000313" key="11">
    <source>
        <dbReference type="Proteomes" id="UP000243797"/>
    </source>
</evidence>
<evidence type="ECO:0000256" key="5">
    <source>
        <dbReference type="ARBA" id="ARBA00023242"/>
    </source>
</evidence>
<dbReference type="Gene3D" id="2.40.50.140">
    <property type="entry name" value="Nucleic acid-binding proteins"/>
    <property type="match status" value="1"/>
</dbReference>
<comment type="similarity">
    <text evidence="2">Belongs to the eukaryotic RPB7/RPC8 RNA polymerase subunit family.</text>
</comment>
<keyword evidence="3 6" id="KW-0240">DNA-directed RNA polymerase</keyword>
<feature type="domain" description="RNA polymerase Rpb7-like N-terminal" evidence="8">
    <location>
        <begin position="24"/>
        <end position="80"/>
    </location>
</feature>
<comment type="function">
    <text evidence="6">DNA-dependent RNA polymerase which catalyzes the transcription of DNA into RNA using the four ribonucleoside triphosphates as substrates.</text>
</comment>
<feature type="region of interest" description="Disordered" evidence="7">
    <location>
        <begin position="182"/>
        <end position="202"/>
    </location>
</feature>
<dbReference type="CDD" id="cd04330">
    <property type="entry name" value="RNAP_III_Rpc25_N"/>
    <property type="match status" value="1"/>
</dbReference>
<gene>
    <name evidence="10" type="ORF">CAC42_5095</name>
</gene>
<evidence type="ECO:0000256" key="2">
    <source>
        <dbReference type="ARBA" id="ARBA00009307"/>
    </source>
</evidence>
<dbReference type="InterPro" id="IPR036898">
    <property type="entry name" value="RNA_pol_Rpb7-like_N_sf"/>
</dbReference>
<dbReference type="OrthoDB" id="10256606at2759"/>
<evidence type="ECO:0000313" key="10">
    <source>
        <dbReference type="EMBL" id="PNS18556.1"/>
    </source>
</evidence>
<evidence type="ECO:0000256" key="7">
    <source>
        <dbReference type="SAM" id="MobiDB-lite"/>
    </source>
</evidence>
<dbReference type="STRING" id="2082308.A0A2K1QU21"/>
<reference evidence="10 11" key="1">
    <citation type="submission" date="2017-06" db="EMBL/GenBank/DDBJ databases">
        <title>Draft genome sequence of a variant of Elsinoe murrayae.</title>
        <authorList>
            <person name="Cheng Q."/>
        </authorList>
    </citation>
    <scope>NUCLEOTIDE SEQUENCE [LARGE SCALE GENOMIC DNA]</scope>
    <source>
        <strain evidence="10 11">CQ-2017a</strain>
    </source>
</reference>
<dbReference type="PANTHER" id="PTHR12709">
    <property type="entry name" value="DNA-DIRECTED RNA POLYMERASE II, III"/>
    <property type="match status" value="1"/>
</dbReference>
<name>A0A2K1QU21_9PEZI</name>
<keyword evidence="11" id="KW-1185">Reference proteome</keyword>
<dbReference type="InterPro" id="IPR012340">
    <property type="entry name" value="NA-bd_OB-fold"/>
</dbReference>
<dbReference type="PANTHER" id="PTHR12709:SF1">
    <property type="entry name" value="DNA-DIRECTED RNA POLYMERASE III SUBUNIT RPC8"/>
    <property type="match status" value="1"/>
</dbReference>
<feature type="domain" description="RNA polymerase III subunit Rpc25" evidence="9">
    <location>
        <begin position="99"/>
        <end position="225"/>
    </location>
</feature>
<dbReference type="InterPro" id="IPR013238">
    <property type="entry name" value="RNA_pol_III_Rbc25"/>
</dbReference>